<keyword evidence="2" id="KW-1185">Reference proteome</keyword>
<gene>
    <name evidence="1" type="ORF">CGZ90_16170</name>
</gene>
<dbReference type="AlphaFoldDB" id="A0A235F6H4"/>
<dbReference type="Pfam" id="PF08817">
    <property type="entry name" value="YukD"/>
    <property type="match status" value="1"/>
</dbReference>
<proteinExistence type="predicted"/>
<comment type="caution">
    <text evidence="1">The sequence shown here is derived from an EMBL/GenBank/DDBJ whole genome shotgun (WGS) entry which is preliminary data.</text>
</comment>
<protein>
    <submittedName>
        <fullName evidence="1">Ubiquitin</fullName>
    </submittedName>
</protein>
<sequence>MYIEVTVDLKNYTGETFDLRLSNFNTVKKVVDIIWQAKSIPVPPKEGFWVRIPNKNIVLSGNEKLAESGITTGDRFEVL</sequence>
<evidence type="ECO:0000313" key="2">
    <source>
        <dbReference type="Proteomes" id="UP000215059"/>
    </source>
</evidence>
<dbReference type="OrthoDB" id="2437963at2"/>
<reference evidence="1 2" key="1">
    <citation type="submission" date="2017-07" db="EMBL/GenBank/DDBJ databases">
        <title>Fictibacillus sp. nov. GDSW-R2A3 Genome sequencing and assembly.</title>
        <authorList>
            <person name="Mayilraj S."/>
        </authorList>
    </citation>
    <scope>NUCLEOTIDE SEQUENCE [LARGE SCALE GENOMIC DNA]</scope>
    <source>
        <strain evidence="1 2">GDSW-R2A3</strain>
    </source>
</reference>
<organism evidence="1 2">
    <name type="scientific">Fictibacillus aquaticus</name>
    <dbReference type="NCBI Taxonomy" id="2021314"/>
    <lineage>
        <taxon>Bacteria</taxon>
        <taxon>Bacillati</taxon>
        <taxon>Bacillota</taxon>
        <taxon>Bacilli</taxon>
        <taxon>Bacillales</taxon>
        <taxon>Fictibacillaceae</taxon>
        <taxon>Fictibacillus</taxon>
    </lineage>
</organism>
<dbReference type="Proteomes" id="UP000215059">
    <property type="component" value="Unassembled WGS sequence"/>
</dbReference>
<evidence type="ECO:0000313" key="1">
    <source>
        <dbReference type="EMBL" id="OYD56547.1"/>
    </source>
</evidence>
<dbReference type="InterPro" id="IPR024962">
    <property type="entry name" value="YukD-like"/>
</dbReference>
<accession>A0A235F6H4</accession>
<dbReference type="InterPro" id="IPR029071">
    <property type="entry name" value="Ubiquitin-like_domsf"/>
</dbReference>
<dbReference type="EMBL" id="NOII01000011">
    <property type="protein sequence ID" value="OYD56547.1"/>
    <property type="molecule type" value="Genomic_DNA"/>
</dbReference>
<dbReference type="SUPFAM" id="SSF54236">
    <property type="entry name" value="Ubiquitin-like"/>
    <property type="match status" value="1"/>
</dbReference>
<name>A0A235F6H4_9BACL</name>
<dbReference type="Gene3D" id="3.10.20.90">
    <property type="entry name" value="Phosphatidylinositol 3-kinase Catalytic Subunit, Chain A, domain 1"/>
    <property type="match status" value="1"/>
</dbReference>
<dbReference type="RefSeq" id="WP_094253563.1">
    <property type="nucleotide sequence ID" value="NZ_JBHLXL010000002.1"/>
</dbReference>